<evidence type="ECO:0000256" key="1">
    <source>
        <dbReference type="SAM" id="Phobius"/>
    </source>
</evidence>
<accession>A0A8I1FPW0</accession>
<proteinExistence type="predicted"/>
<evidence type="ECO:0000313" key="3">
    <source>
        <dbReference type="Proteomes" id="UP000658390"/>
    </source>
</evidence>
<gene>
    <name evidence="2" type="ORF">JFT45_18585</name>
</gene>
<keyword evidence="1" id="KW-0472">Membrane</keyword>
<evidence type="ECO:0000313" key="2">
    <source>
        <dbReference type="EMBL" id="MBJ2258516.1"/>
    </source>
</evidence>
<protein>
    <submittedName>
        <fullName evidence="2">Uncharacterized protein</fullName>
    </submittedName>
</protein>
<keyword evidence="1" id="KW-1133">Transmembrane helix</keyword>
<dbReference type="OrthoDB" id="7024914at2"/>
<organism evidence="2 3">
    <name type="scientific">Pseudomonas psychrophila</name>
    <dbReference type="NCBI Taxonomy" id="122355"/>
    <lineage>
        <taxon>Bacteria</taxon>
        <taxon>Pseudomonadati</taxon>
        <taxon>Pseudomonadota</taxon>
        <taxon>Gammaproteobacteria</taxon>
        <taxon>Pseudomonadales</taxon>
        <taxon>Pseudomonadaceae</taxon>
        <taxon>Pseudomonas</taxon>
    </lineage>
</organism>
<feature type="transmembrane region" description="Helical" evidence="1">
    <location>
        <begin position="23"/>
        <end position="43"/>
    </location>
</feature>
<dbReference type="Proteomes" id="UP000658390">
    <property type="component" value="Unassembled WGS sequence"/>
</dbReference>
<sequence>MWSADVLRLFYYERLTGNFMNKMAWFLGGFLVLTIGIGILATIPPG</sequence>
<dbReference type="RefSeq" id="WP_019828905.1">
    <property type="nucleotide sequence ID" value="NZ_ATLR01000048.1"/>
</dbReference>
<reference evidence="2" key="1">
    <citation type="submission" date="2020-12" db="EMBL/GenBank/DDBJ databases">
        <title>Antibiotic resistance and phylogeny of Pseudomonas spp. isolated over three decades from chicken meat in the Norwegian food chain.</title>
        <authorList>
            <person name="Moen B."/>
        </authorList>
    </citation>
    <scope>NUCLEOTIDE SEQUENCE</scope>
    <source>
        <strain evidence="2">MF6762</strain>
    </source>
</reference>
<keyword evidence="1" id="KW-0812">Transmembrane</keyword>
<dbReference type="GeneID" id="96620209"/>
<dbReference type="AlphaFoldDB" id="A0A8I1FPW0"/>
<comment type="caution">
    <text evidence="2">The sequence shown here is derived from an EMBL/GenBank/DDBJ whole genome shotgun (WGS) entry which is preliminary data.</text>
</comment>
<name>A0A8I1FPW0_9PSED</name>
<dbReference type="EMBL" id="JAEKCZ010000018">
    <property type="protein sequence ID" value="MBJ2258516.1"/>
    <property type="molecule type" value="Genomic_DNA"/>
</dbReference>